<gene>
    <name evidence="1" type="ORF">LCGC14_0273450</name>
</gene>
<dbReference type="AlphaFoldDB" id="A0A0F9X367"/>
<comment type="caution">
    <text evidence="1">The sequence shown here is derived from an EMBL/GenBank/DDBJ whole genome shotgun (WGS) entry which is preliminary data.</text>
</comment>
<reference evidence="1" key="1">
    <citation type="journal article" date="2015" name="Nature">
        <title>Complex archaea that bridge the gap between prokaryotes and eukaryotes.</title>
        <authorList>
            <person name="Spang A."/>
            <person name="Saw J.H."/>
            <person name="Jorgensen S.L."/>
            <person name="Zaremba-Niedzwiedzka K."/>
            <person name="Martijn J."/>
            <person name="Lind A.E."/>
            <person name="van Eijk R."/>
            <person name="Schleper C."/>
            <person name="Guy L."/>
            <person name="Ettema T.J."/>
        </authorList>
    </citation>
    <scope>NUCLEOTIDE SEQUENCE</scope>
</reference>
<evidence type="ECO:0000313" key="1">
    <source>
        <dbReference type="EMBL" id="KKN85933.1"/>
    </source>
</evidence>
<proteinExistence type="predicted"/>
<dbReference type="EMBL" id="LAZR01000153">
    <property type="protein sequence ID" value="KKN85933.1"/>
    <property type="molecule type" value="Genomic_DNA"/>
</dbReference>
<protein>
    <submittedName>
        <fullName evidence="1">Uncharacterized protein</fullName>
    </submittedName>
</protein>
<organism evidence="1">
    <name type="scientific">marine sediment metagenome</name>
    <dbReference type="NCBI Taxonomy" id="412755"/>
    <lineage>
        <taxon>unclassified sequences</taxon>
        <taxon>metagenomes</taxon>
        <taxon>ecological metagenomes</taxon>
    </lineage>
</organism>
<name>A0A0F9X367_9ZZZZ</name>
<sequence>MSWTFTNFQTGLTITVRNPEPGDTHRFERRQASGETEGGRQFTQDLGITDEFLEGSWAALSRCEKDDLLRFFESVKYRALSFRLATTDGGAHIPFGFNPANSINRVRLDQSRLEFRHILNDAARRGVDERFETTMRFRFVPLPTVEVSDVIDIADNVIIAFNDVLQASANDSVSVNDSVVSAVLS</sequence>
<accession>A0A0F9X367</accession>